<evidence type="ECO:0008006" key="4">
    <source>
        <dbReference type="Google" id="ProtNLM"/>
    </source>
</evidence>
<dbReference type="OrthoDB" id="9810372at2"/>
<name>A0A244CLC0_PSEDV</name>
<evidence type="ECO:0000256" key="1">
    <source>
        <dbReference type="ARBA" id="ARBA00006479"/>
    </source>
</evidence>
<comment type="similarity">
    <text evidence="1">Belongs to the ROK (NagC/XylR) family.</text>
</comment>
<dbReference type="InterPro" id="IPR000600">
    <property type="entry name" value="ROK"/>
</dbReference>
<evidence type="ECO:0000313" key="3">
    <source>
        <dbReference type="Proteomes" id="UP000194841"/>
    </source>
</evidence>
<dbReference type="Gene3D" id="3.30.420.40">
    <property type="match status" value="2"/>
</dbReference>
<comment type="caution">
    <text evidence="2">The sequence shown here is derived from an EMBL/GenBank/DDBJ whole genome shotgun (WGS) entry which is preliminary data.</text>
</comment>
<reference evidence="2 3" key="1">
    <citation type="submission" date="2017-02" db="EMBL/GenBank/DDBJ databases">
        <title>Pseudoalteromonas ulvae TC14 Genome.</title>
        <authorList>
            <person name="Molmeret M."/>
        </authorList>
    </citation>
    <scope>NUCLEOTIDE SEQUENCE [LARGE SCALE GENOMIC DNA]</scope>
    <source>
        <strain evidence="2">TC14</strain>
    </source>
</reference>
<dbReference type="PANTHER" id="PTHR18964:SF149">
    <property type="entry name" value="BIFUNCTIONAL UDP-N-ACETYLGLUCOSAMINE 2-EPIMERASE_N-ACETYLMANNOSAMINE KINASE"/>
    <property type="match status" value="1"/>
</dbReference>
<dbReference type="AlphaFoldDB" id="A0A244CLC0"/>
<evidence type="ECO:0000313" key="2">
    <source>
        <dbReference type="EMBL" id="OUL56365.1"/>
    </source>
</evidence>
<dbReference type="CDD" id="cd23763">
    <property type="entry name" value="ASKHA_ATPase_ROK"/>
    <property type="match status" value="1"/>
</dbReference>
<dbReference type="SUPFAM" id="SSF53067">
    <property type="entry name" value="Actin-like ATPase domain"/>
    <property type="match status" value="1"/>
</dbReference>
<protein>
    <recommendedName>
        <fullName evidence="4">Sugar kinase</fullName>
    </recommendedName>
</protein>
<dbReference type="InterPro" id="IPR043129">
    <property type="entry name" value="ATPase_NBD"/>
</dbReference>
<gene>
    <name evidence="2" type="ORF">B1199_16955</name>
</gene>
<dbReference type="RefSeq" id="WP_086745334.1">
    <property type="nucleotide sequence ID" value="NZ_MWPV01000006.1"/>
</dbReference>
<dbReference type="Proteomes" id="UP000194841">
    <property type="component" value="Unassembled WGS sequence"/>
</dbReference>
<keyword evidence="3" id="KW-1185">Reference proteome</keyword>
<dbReference type="EMBL" id="MWPV01000006">
    <property type="protein sequence ID" value="OUL56365.1"/>
    <property type="molecule type" value="Genomic_DNA"/>
</dbReference>
<proteinExistence type="inferred from homology"/>
<accession>A0A244CLC0</accession>
<dbReference type="Pfam" id="PF00480">
    <property type="entry name" value="ROK"/>
    <property type="match status" value="1"/>
</dbReference>
<dbReference type="PANTHER" id="PTHR18964">
    <property type="entry name" value="ROK (REPRESSOR, ORF, KINASE) FAMILY"/>
    <property type="match status" value="1"/>
</dbReference>
<sequence>MLHTLLCVDLGGTKALVAKVSGNQIQSKSYFDVDGAASKEQTNQFLCDIIAQVIDDTCQGIVIGVPSMVVMETGEVIETVNIPRWQNVPLKAQLSQVFNLPVLVHNDANCFAMGEFCQGDYSQETTLIGICLGTGLGAGLVLNGALYTGKHAAAGEFGSFSYQNGIVEHFTSGQYFKRQGLNGKHIYQQALDNDAQALQLFEQLGCHLAHAIAQIVLAYDPDVVVLGGSVAQSAPFFLPSVYRHLPDLVNPMVLASLDIRVSELGDDAPLYGSYALLSDYVEKQQLAEVKYG</sequence>
<organism evidence="2 3">
    <name type="scientific">Pseudoalteromonas ulvae</name>
    <dbReference type="NCBI Taxonomy" id="107327"/>
    <lineage>
        <taxon>Bacteria</taxon>
        <taxon>Pseudomonadati</taxon>
        <taxon>Pseudomonadota</taxon>
        <taxon>Gammaproteobacteria</taxon>
        <taxon>Alteromonadales</taxon>
        <taxon>Pseudoalteromonadaceae</taxon>
        <taxon>Pseudoalteromonas</taxon>
    </lineage>
</organism>